<feature type="compositionally biased region" description="Polar residues" evidence="1">
    <location>
        <begin position="44"/>
        <end position="55"/>
    </location>
</feature>
<comment type="caution">
    <text evidence="2">The sequence shown here is derived from an EMBL/GenBank/DDBJ whole genome shotgun (WGS) entry which is preliminary data.</text>
</comment>
<name>A0A9D4MD55_DREPO</name>
<dbReference type="EMBL" id="JAIWYP010000002">
    <property type="protein sequence ID" value="KAH3874418.1"/>
    <property type="molecule type" value="Genomic_DNA"/>
</dbReference>
<feature type="compositionally biased region" description="Basic and acidic residues" evidence="1">
    <location>
        <begin position="24"/>
        <end position="39"/>
    </location>
</feature>
<dbReference type="Proteomes" id="UP000828390">
    <property type="component" value="Unassembled WGS sequence"/>
</dbReference>
<gene>
    <name evidence="2" type="ORF">DPMN_037662</name>
</gene>
<organism evidence="2 3">
    <name type="scientific">Dreissena polymorpha</name>
    <name type="common">Zebra mussel</name>
    <name type="synonym">Mytilus polymorpha</name>
    <dbReference type="NCBI Taxonomy" id="45954"/>
    <lineage>
        <taxon>Eukaryota</taxon>
        <taxon>Metazoa</taxon>
        <taxon>Spiralia</taxon>
        <taxon>Lophotrochozoa</taxon>
        <taxon>Mollusca</taxon>
        <taxon>Bivalvia</taxon>
        <taxon>Autobranchia</taxon>
        <taxon>Heteroconchia</taxon>
        <taxon>Euheterodonta</taxon>
        <taxon>Imparidentia</taxon>
        <taxon>Neoheterodontei</taxon>
        <taxon>Myida</taxon>
        <taxon>Dreissenoidea</taxon>
        <taxon>Dreissenidae</taxon>
        <taxon>Dreissena</taxon>
    </lineage>
</organism>
<accession>A0A9D4MD55</accession>
<reference evidence="2" key="2">
    <citation type="submission" date="2020-11" db="EMBL/GenBank/DDBJ databases">
        <authorList>
            <person name="McCartney M.A."/>
            <person name="Auch B."/>
            <person name="Kono T."/>
            <person name="Mallez S."/>
            <person name="Becker A."/>
            <person name="Gohl D.M."/>
            <person name="Silverstein K.A.T."/>
            <person name="Koren S."/>
            <person name="Bechman K.B."/>
            <person name="Herman A."/>
            <person name="Abrahante J.E."/>
            <person name="Garbe J."/>
        </authorList>
    </citation>
    <scope>NUCLEOTIDE SEQUENCE</scope>
    <source>
        <strain evidence="2">Duluth1</strain>
        <tissue evidence="2">Whole animal</tissue>
    </source>
</reference>
<feature type="region of interest" description="Disordered" evidence="1">
    <location>
        <begin position="24"/>
        <end position="55"/>
    </location>
</feature>
<protein>
    <submittedName>
        <fullName evidence="2">Uncharacterized protein</fullName>
    </submittedName>
</protein>
<reference evidence="2" key="1">
    <citation type="journal article" date="2019" name="bioRxiv">
        <title>The Genome of the Zebra Mussel, Dreissena polymorpha: A Resource for Invasive Species Research.</title>
        <authorList>
            <person name="McCartney M.A."/>
            <person name="Auch B."/>
            <person name="Kono T."/>
            <person name="Mallez S."/>
            <person name="Zhang Y."/>
            <person name="Obille A."/>
            <person name="Becker A."/>
            <person name="Abrahante J.E."/>
            <person name="Garbe J."/>
            <person name="Badalamenti J.P."/>
            <person name="Herman A."/>
            <person name="Mangelson H."/>
            <person name="Liachko I."/>
            <person name="Sullivan S."/>
            <person name="Sone E.D."/>
            <person name="Koren S."/>
            <person name="Silverstein K.A.T."/>
            <person name="Beckman K.B."/>
            <person name="Gohl D.M."/>
        </authorList>
    </citation>
    <scope>NUCLEOTIDE SEQUENCE</scope>
    <source>
        <strain evidence="2">Duluth1</strain>
        <tissue evidence="2">Whole animal</tissue>
    </source>
</reference>
<evidence type="ECO:0000313" key="3">
    <source>
        <dbReference type="Proteomes" id="UP000828390"/>
    </source>
</evidence>
<evidence type="ECO:0000313" key="2">
    <source>
        <dbReference type="EMBL" id="KAH3874418.1"/>
    </source>
</evidence>
<sequence>MNLLSIKPSGQFVDELLIRNELVHRQTDRPTDRPTDRHPAKQFKPSSSKDGITID</sequence>
<evidence type="ECO:0000256" key="1">
    <source>
        <dbReference type="SAM" id="MobiDB-lite"/>
    </source>
</evidence>
<dbReference type="AlphaFoldDB" id="A0A9D4MD55"/>
<proteinExistence type="predicted"/>
<keyword evidence="3" id="KW-1185">Reference proteome</keyword>